<dbReference type="Proteomes" id="UP000298493">
    <property type="component" value="Unassembled WGS sequence"/>
</dbReference>
<dbReference type="EMBL" id="SNSC02000016">
    <property type="protein sequence ID" value="TID17578.1"/>
    <property type="molecule type" value="Genomic_DNA"/>
</dbReference>
<comment type="caution">
    <text evidence="2">The sequence shown here is derived from an EMBL/GenBank/DDBJ whole genome shotgun (WGS) entry which is preliminary data.</text>
</comment>
<name>A0A4Z1NW04_9PEZI</name>
<keyword evidence="3" id="KW-1185">Reference proteome</keyword>
<protein>
    <submittedName>
        <fullName evidence="2">Histidine-rich glycoprotein</fullName>
    </submittedName>
</protein>
<organism evidence="2 3">
    <name type="scientific">Venturia nashicola</name>
    <dbReference type="NCBI Taxonomy" id="86259"/>
    <lineage>
        <taxon>Eukaryota</taxon>
        <taxon>Fungi</taxon>
        <taxon>Dikarya</taxon>
        <taxon>Ascomycota</taxon>
        <taxon>Pezizomycotina</taxon>
        <taxon>Dothideomycetes</taxon>
        <taxon>Pleosporomycetidae</taxon>
        <taxon>Venturiales</taxon>
        <taxon>Venturiaceae</taxon>
        <taxon>Venturia</taxon>
    </lineage>
</organism>
<gene>
    <name evidence="2" type="ORF">E6O75_ATG08324</name>
</gene>
<keyword evidence="1" id="KW-1133">Transmembrane helix</keyword>
<evidence type="ECO:0000313" key="2">
    <source>
        <dbReference type="EMBL" id="TID17578.1"/>
    </source>
</evidence>
<dbReference type="AlphaFoldDB" id="A0A4Z1NW04"/>
<proteinExistence type="predicted"/>
<keyword evidence="1" id="KW-0472">Membrane</keyword>
<feature type="transmembrane region" description="Helical" evidence="1">
    <location>
        <begin position="33"/>
        <end position="55"/>
    </location>
</feature>
<sequence length="111" mass="12915">MDLLVMDLLVMDLLVMDLLIMDLLIMDLLIMDLLIMDLLIMDLLIMDLLIMHLLIMDLLNASRLIWHDTEHGARAWSIVRGKISSSFPRPSRRLCFGPSHQSWPWLASTWT</sequence>
<keyword evidence="1" id="KW-0812">Transmembrane</keyword>
<evidence type="ECO:0000256" key="1">
    <source>
        <dbReference type="SAM" id="Phobius"/>
    </source>
</evidence>
<accession>A0A4Z1NW04</accession>
<reference evidence="2 3" key="1">
    <citation type="submission" date="2019-04" db="EMBL/GenBank/DDBJ databases">
        <title>High contiguity whole genome sequence and gene annotation resource for two Venturia nashicola isolates.</title>
        <authorList>
            <person name="Prokchorchik M."/>
            <person name="Won K."/>
            <person name="Lee Y."/>
            <person name="Choi E.D."/>
            <person name="Segonzac C."/>
            <person name="Sohn K.H."/>
        </authorList>
    </citation>
    <scope>NUCLEOTIDE SEQUENCE [LARGE SCALE GENOMIC DNA]</scope>
    <source>
        <strain evidence="2 3">PRI2</strain>
    </source>
</reference>
<evidence type="ECO:0000313" key="3">
    <source>
        <dbReference type="Proteomes" id="UP000298493"/>
    </source>
</evidence>